<proteinExistence type="predicted"/>
<name>A0A2D4FTR0_MICCO</name>
<reference evidence="1" key="1">
    <citation type="submission" date="2017-07" db="EMBL/GenBank/DDBJ databases">
        <authorList>
            <person name="Mikheyev A."/>
            <person name="Grau M."/>
        </authorList>
    </citation>
    <scope>NUCLEOTIDE SEQUENCE</scope>
    <source>
        <tissue evidence="1">Venom_gland</tissue>
    </source>
</reference>
<protein>
    <submittedName>
        <fullName evidence="1">Uncharacterized protein</fullName>
    </submittedName>
</protein>
<dbReference type="EMBL" id="IACJ01087993">
    <property type="protein sequence ID" value="LAA50827.1"/>
    <property type="molecule type" value="Transcribed_RNA"/>
</dbReference>
<dbReference type="AlphaFoldDB" id="A0A2D4FTR0"/>
<sequence length="99" mass="11521">MFQTLNLPYSSFRVKHYCLLTFFLLSSFSSYQLIRPVKSKFASPIFISKIDNTTFKLHRTLELEDSELSKSLESMAKTLSSNYKIVCNLKAILSILEWK</sequence>
<organism evidence="1">
    <name type="scientific">Micrurus corallinus</name>
    <name type="common">Brazilian coral snake</name>
    <dbReference type="NCBI Taxonomy" id="54390"/>
    <lineage>
        <taxon>Eukaryota</taxon>
        <taxon>Metazoa</taxon>
        <taxon>Chordata</taxon>
        <taxon>Craniata</taxon>
        <taxon>Vertebrata</taxon>
        <taxon>Euteleostomi</taxon>
        <taxon>Lepidosauria</taxon>
        <taxon>Squamata</taxon>
        <taxon>Bifurcata</taxon>
        <taxon>Unidentata</taxon>
        <taxon>Episquamata</taxon>
        <taxon>Toxicofera</taxon>
        <taxon>Serpentes</taxon>
        <taxon>Colubroidea</taxon>
        <taxon>Elapidae</taxon>
        <taxon>Elapinae</taxon>
        <taxon>Micrurus</taxon>
    </lineage>
</organism>
<accession>A0A2D4FTR0</accession>
<reference evidence="1" key="2">
    <citation type="submission" date="2017-11" db="EMBL/GenBank/DDBJ databases">
        <title>Coralsnake Venomics: Analyses of Venom Gland Transcriptomes and Proteomes of Six Brazilian Taxa.</title>
        <authorList>
            <person name="Aird S.D."/>
            <person name="Jorge da Silva N."/>
            <person name="Qiu L."/>
            <person name="Villar-Briones A."/>
            <person name="Aparecida-Saddi V."/>
            <person name="Campos-Telles M.P."/>
            <person name="Grau M."/>
            <person name="Mikheyev A.S."/>
        </authorList>
    </citation>
    <scope>NUCLEOTIDE SEQUENCE</scope>
    <source>
        <tissue evidence="1">Venom_gland</tissue>
    </source>
</reference>
<evidence type="ECO:0000313" key="1">
    <source>
        <dbReference type="EMBL" id="LAA50827.1"/>
    </source>
</evidence>